<evidence type="ECO:0000313" key="4">
    <source>
        <dbReference type="Proteomes" id="UP000799750"/>
    </source>
</evidence>
<dbReference type="GO" id="GO:0002100">
    <property type="term" value="P:tRNA wobble adenosine to inosine editing"/>
    <property type="evidence" value="ECO:0007669"/>
    <property type="project" value="TreeGrafter"/>
</dbReference>
<dbReference type="PANTHER" id="PTHR11079">
    <property type="entry name" value="CYTOSINE DEAMINASE FAMILY MEMBER"/>
    <property type="match status" value="1"/>
</dbReference>
<dbReference type="InterPro" id="IPR016193">
    <property type="entry name" value="Cytidine_deaminase-like"/>
</dbReference>
<dbReference type="EMBL" id="MU004199">
    <property type="protein sequence ID" value="KAF2489267.1"/>
    <property type="molecule type" value="Genomic_DNA"/>
</dbReference>
<feature type="chain" id="PRO_5025418130" description="CMP/dCMP-type deaminase domain-containing protein" evidence="1">
    <location>
        <begin position="18"/>
        <end position="235"/>
    </location>
</feature>
<dbReference type="SUPFAM" id="SSF53927">
    <property type="entry name" value="Cytidine deaminase-like"/>
    <property type="match status" value="1"/>
</dbReference>
<evidence type="ECO:0000313" key="3">
    <source>
        <dbReference type="EMBL" id="KAF2489267.1"/>
    </source>
</evidence>
<dbReference type="PANTHER" id="PTHR11079:SF203">
    <property type="entry name" value="CMP_DCMP-TYPE DEAMINASE DOMAIN-CONTAINING PROTEIN"/>
    <property type="match status" value="1"/>
</dbReference>
<gene>
    <name evidence="3" type="ORF">BU16DRAFT_176568</name>
</gene>
<feature type="domain" description="CMP/dCMP-type deaminase" evidence="2">
    <location>
        <begin position="42"/>
        <end position="185"/>
    </location>
</feature>
<dbReference type="GO" id="GO:0052717">
    <property type="term" value="F:tRNA-specific adenosine-34 deaminase activity"/>
    <property type="evidence" value="ECO:0007669"/>
    <property type="project" value="TreeGrafter"/>
</dbReference>
<sequence>MNFKAFLPILFWAVASAYENQARQAQDPIAAKGASINNIPFSTRAYWMRRANAALADLASPCPFAAFGTVIVNHTDTSGGEFGKLVCIGINENGKVGNPVLHGEIAAINNCSSILTDASGPYNLSASEALDAFADLSIYTNGESCPMCASAIRWAGFREYIYGTTIDTLIEQGWGQIRISSTEVFRQSFDLSTQSRLIGPILANETDPLFAWQFNPAAPCPVGCARGEMGVCEKA</sequence>
<name>A0A6A6QCT1_9PEZI</name>
<evidence type="ECO:0000256" key="1">
    <source>
        <dbReference type="SAM" id="SignalP"/>
    </source>
</evidence>
<proteinExistence type="predicted"/>
<dbReference type="PROSITE" id="PS51747">
    <property type="entry name" value="CYT_DCMP_DEAMINASES_2"/>
    <property type="match status" value="1"/>
</dbReference>
<feature type="signal peptide" evidence="1">
    <location>
        <begin position="1"/>
        <end position="17"/>
    </location>
</feature>
<reference evidence="3" key="1">
    <citation type="journal article" date="2020" name="Stud. Mycol.">
        <title>101 Dothideomycetes genomes: a test case for predicting lifestyles and emergence of pathogens.</title>
        <authorList>
            <person name="Haridas S."/>
            <person name="Albert R."/>
            <person name="Binder M."/>
            <person name="Bloem J."/>
            <person name="Labutti K."/>
            <person name="Salamov A."/>
            <person name="Andreopoulos B."/>
            <person name="Baker S."/>
            <person name="Barry K."/>
            <person name="Bills G."/>
            <person name="Bluhm B."/>
            <person name="Cannon C."/>
            <person name="Castanera R."/>
            <person name="Culley D."/>
            <person name="Daum C."/>
            <person name="Ezra D."/>
            <person name="Gonzalez J."/>
            <person name="Henrissat B."/>
            <person name="Kuo A."/>
            <person name="Liang C."/>
            <person name="Lipzen A."/>
            <person name="Lutzoni F."/>
            <person name="Magnuson J."/>
            <person name="Mondo S."/>
            <person name="Nolan M."/>
            <person name="Ohm R."/>
            <person name="Pangilinan J."/>
            <person name="Park H.-J."/>
            <person name="Ramirez L."/>
            <person name="Alfaro M."/>
            <person name="Sun H."/>
            <person name="Tritt A."/>
            <person name="Yoshinaga Y."/>
            <person name="Zwiers L.-H."/>
            <person name="Turgeon B."/>
            <person name="Goodwin S."/>
            <person name="Spatafora J."/>
            <person name="Crous P."/>
            <person name="Grigoriev I."/>
        </authorList>
    </citation>
    <scope>NUCLEOTIDE SEQUENCE</scope>
    <source>
        <strain evidence="3">CBS 269.34</strain>
    </source>
</reference>
<dbReference type="InterPro" id="IPR002125">
    <property type="entry name" value="CMP_dCMP_dom"/>
</dbReference>
<keyword evidence="1" id="KW-0732">Signal</keyword>
<dbReference type="OrthoDB" id="408702at2759"/>
<dbReference type="Proteomes" id="UP000799750">
    <property type="component" value="Unassembled WGS sequence"/>
</dbReference>
<organism evidence="3 4">
    <name type="scientific">Lophium mytilinum</name>
    <dbReference type="NCBI Taxonomy" id="390894"/>
    <lineage>
        <taxon>Eukaryota</taxon>
        <taxon>Fungi</taxon>
        <taxon>Dikarya</taxon>
        <taxon>Ascomycota</taxon>
        <taxon>Pezizomycotina</taxon>
        <taxon>Dothideomycetes</taxon>
        <taxon>Pleosporomycetidae</taxon>
        <taxon>Mytilinidiales</taxon>
        <taxon>Mytilinidiaceae</taxon>
        <taxon>Lophium</taxon>
    </lineage>
</organism>
<evidence type="ECO:0000259" key="2">
    <source>
        <dbReference type="PROSITE" id="PS51747"/>
    </source>
</evidence>
<protein>
    <recommendedName>
        <fullName evidence="2">CMP/dCMP-type deaminase domain-containing protein</fullName>
    </recommendedName>
</protein>
<keyword evidence="4" id="KW-1185">Reference proteome</keyword>
<dbReference type="AlphaFoldDB" id="A0A6A6QCT1"/>
<dbReference type="Gene3D" id="3.40.140.10">
    <property type="entry name" value="Cytidine Deaminase, domain 2"/>
    <property type="match status" value="1"/>
</dbReference>
<accession>A0A6A6QCT1</accession>
<dbReference type="Pfam" id="PF00383">
    <property type="entry name" value="dCMP_cyt_deam_1"/>
    <property type="match status" value="1"/>
</dbReference>